<dbReference type="PROSITE" id="PS00041">
    <property type="entry name" value="HTH_ARAC_FAMILY_1"/>
    <property type="match status" value="1"/>
</dbReference>
<proteinExistence type="predicted"/>
<dbReference type="GO" id="GO:0003700">
    <property type="term" value="F:DNA-binding transcription factor activity"/>
    <property type="evidence" value="ECO:0007669"/>
    <property type="project" value="InterPro"/>
</dbReference>
<sequence>MLSGRAWLAIEGRDEAIELKAGDCFLLARGLPFTLATDLAISPVDAADVFGTDAPIATIGDGADFHVVGGKMVLDPTSSAILTDTLPDCILLPNTSPGATSMRWLLERFVAEADGVEAGNGASAANLMHLMFIELIRAHLSRSGESSEGWLYALSDPKVGKALRLMHAAPTHHWTLPELADSIAMSRSSFAQHFRSRVGMPPLEYLLRWRMRLARRDLQKLRQPIAEVSRRYGYGSESAFGNAFKRVFGESPRRSVTARPTPGR</sequence>
<keyword evidence="1" id="KW-0805">Transcription regulation</keyword>
<evidence type="ECO:0000313" key="6">
    <source>
        <dbReference type="Proteomes" id="UP000094256"/>
    </source>
</evidence>
<feature type="domain" description="HTH araC/xylS-type" evidence="4">
    <location>
        <begin position="160"/>
        <end position="258"/>
    </location>
</feature>
<name>A0A1B3Z5J6_9SPHN</name>
<evidence type="ECO:0000256" key="1">
    <source>
        <dbReference type="ARBA" id="ARBA00023015"/>
    </source>
</evidence>
<dbReference type="InterPro" id="IPR009057">
    <property type="entry name" value="Homeodomain-like_sf"/>
</dbReference>
<reference evidence="5 6" key="1">
    <citation type="submission" date="2016-01" db="EMBL/GenBank/DDBJ databases">
        <title>Complete genome and mega plasmid sequence of Sphingomonas panacis DCY99 elicits systemic resistance in rice to Xanthomonas oryzae.</title>
        <authorList>
            <person name="Kim Y.J."/>
            <person name="Yang D.C."/>
            <person name="Sing P."/>
        </authorList>
    </citation>
    <scope>NUCLEOTIDE SEQUENCE [LARGE SCALE GENOMIC DNA]</scope>
    <source>
        <strain evidence="5 6">DCY99</strain>
    </source>
</reference>
<organism evidence="5 6">
    <name type="scientific">Sphingomonas panacis</name>
    <dbReference type="NCBI Taxonomy" id="1560345"/>
    <lineage>
        <taxon>Bacteria</taxon>
        <taxon>Pseudomonadati</taxon>
        <taxon>Pseudomonadota</taxon>
        <taxon>Alphaproteobacteria</taxon>
        <taxon>Sphingomonadales</taxon>
        <taxon>Sphingomonadaceae</taxon>
        <taxon>Sphingomonas</taxon>
    </lineage>
</organism>
<dbReference type="Proteomes" id="UP000094256">
    <property type="component" value="Chromosome"/>
</dbReference>
<dbReference type="Pfam" id="PF12852">
    <property type="entry name" value="Cupin_6"/>
    <property type="match status" value="1"/>
</dbReference>
<dbReference type="InterPro" id="IPR018060">
    <property type="entry name" value="HTH_AraC"/>
</dbReference>
<protein>
    <recommendedName>
        <fullName evidence="4">HTH araC/xylS-type domain-containing protein</fullName>
    </recommendedName>
</protein>
<dbReference type="SUPFAM" id="SSF46689">
    <property type="entry name" value="Homeodomain-like"/>
    <property type="match status" value="2"/>
</dbReference>
<evidence type="ECO:0000256" key="2">
    <source>
        <dbReference type="ARBA" id="ARBA00023125"/>
    </source>
</evidence>
<accession>A0A1B3Z5J6</accession>
<dbReference type="InterPro" id="IPR050204">
    <property type="entry name" value="AraC_XylS_family_regulators"/>
</dbReference>
<keyword evidence="2" id="KW-0238">DNA-binding</keyword>
<evidence type="ECO:0000313" key="5">
    <source>
        <dbReference type="EMBL" id="AOH82705.1"/>
    </source>
</evidence>
<dbReference type="EMBL" id="CP014168">
    <property type="protein sequence ID" value="AOH82705.1"/>
    <property type="molecule type" value="Genomic_DNA"/>
</dbReference>
<gene>
    <name evidence="5" type="ORF">AWL63_00615</name>
</gene>
<keyword evidence="6" id="KW-1185">Reference proteome</keyword>
<keyword evidence="3" id="KW-0804">Transcription</keyword>
<dbReference type="KEGG" id="span:AWL63_00615"/>
<dbReference type="SMART" id="SM00342">
    <property type="entry name" value="HTH_ARAC"/>
    <property type="match status" value="1"/>
</dbReference>
<dbReference type="GO" id="GO:0043565">
    <property type="term" value="F:sequence-specific DNA binding"/>
    <property type="evidence" value="ECO:0007669"/>
    <property type="project" value="InterPro"/>
</dbReference>
<dbReference type="STRING" id="1560345.AWL63_00615"/>
<dbReference type="AlphaFoldDB" id="A0A1B3Z5J6"/>
<dbReference type="PROSITE" id="PS01124">
    <property type="entry name" value="HTH_ARAC_FAMILY_2"/>
    <property type="match status" value="1"/>
</dbReference>
<dbReference type="Pfam" id="PF12833">
    <property type="entry name" value="HTH_18"/>
    <property type="match status" value="1"/>
</dbReference>
<dbReference type="InterPro" id="IPR018062">
    <property type="entry name" value="HTH_AraC-typ_CS"/>
</dbReference>
<dbReference type="InterPro" id="IPR032783">
    <property type="entry name" value="AraC_lig"/>
</dbReference>
<evidence type="ECO:0000256" key="3">
    <source>
        <dbReference type="ARBA" id="ARBA00023163"/>
    </source>
</evidence>
<dbReference type="Gene3D" id="1.10.10.60">
    <property type="entry name" value="Homeodomain-like"/>
    <property type="match status" value="2"/>
</dbReference>
<dbReference type="PANTHER" id="PTHR46796:SF7">
    <property type="entry name" value="ARAC FAMILY TRANSCRIPTIONAL REGULATOR"/>
    <property type="match status" value="1"/>
</dbReference>
<evidence type="ECO:0000259" key="4">
    <source>
        <dbReference type="PROSITE" id="PS01124"/>
    </source>
</evidence>
<dbReference type="PANTHER" id="PTHR46796">
    <property type="entry name" value="HTH-TYPE TRANSCRIPTIONAL ACTIVATOR RHAS-RELATED"/>
    <property type="match status" value="1"/>
</dbReference>